<gene>
    <name evidence="1" type="ORF">PBLR_14642</name>
</gene>
<evidence type="ECO:0000313" key="2">
    <source>
        <dbReference type="Proteomes" id="UP000304148"/>
    </source>
</evidence>
<evidence type="ECO:0000313" key="1">
    <source>
        <dbReference type="EMBL" id="SYX86220.1"/>
    </source>
</evidence>
<dbReference type="Proteomes" id="UP000304148">
    <property type="component" value="Chromosome"/>
</dbReference>
<name>A0A383RGY3_PAEAL</name>
<sequence length="33" mass="3832">MLDVEDGYQWNDFYKKIDGNVMATVTEPLVVLK</sequence>
<accession>A0A383RGY3</accession>
<protein>
    <submittedName>
        <fullName evidence="1">Uncharacterized protein</fullName>
    </submittedName>
</protein>
<dbReference type="EMBL" id="LS992241">
    <property type="protein sequence ID" value="SYX86220.1"/>
    <property type="molecule type" value="Genomic_DNA"/>
</dbReference>
<dbReference type="AlphaFoldDB" id="A0A383RGY3"/>
<proteinExistence type="predicted"/>
<reference evidence="2" key="1">
    <citation type="submission" date="2018-08" db="EMBL/GenBank/DDBJ databases">
        <authorList>
            <person name="Chevrot R."/>
        </authorList>
    </citation>
    <scope>NUCLEOTIDE SEQUENCE [LARGE SCALE GENOMIC DNA]</scope>
</reference>
<organism evidence="1 2">
    <name type="scientific">Paenibacillus alvei</name>
    <name type="common">Bacillus alvei</name>
    <dbReference type="NCBI Taxonomy" id="44250"/>
    <lineage>
        <taxon>Bacteria</taxon>
        <taxon>Bacillati</taxon>
        <taxon>Bacillota</taxon>
        <taxon>Bacilli</taxon>
        <taxon>Bacillales</taxon>
        <taxon>Paenibacillaceae</taxon>
        <taxon>Paenibacillus</taxon>
    </lineage>
</organism>